<evidence type="ECO:0000313" key="2">
    <source>
        <dbReference type="Proteomes" id="UP000814033"/>
    </source>
</evidence>
<name>A0ACB8SAZ4_9AGAM</name>
<sequence>MVLIEPAFVLSVFSAAFKVLAPVPGPQVLLGNTTIIGVDIPGSSQEFFGGIPFAEPPTGSLRFAPPVPRLSYGDLETLAATAYGPSCVQPGSDLSQMSEDCLTLNIYRPTGLASNSSLPVLVWIYGGSFFAGGTSPYNASTLISQSINRGTPTIYASMNYRLGPLGFPQGDEAASRNALNLGLRDQWTALEWVQSNIAAFGGDPGKVTVFGQSAGAISTALHYLNDNFTSVARAAIMESGSGSTIPIFDSSRGQDAWLRFASNVASCAADSNSSATNTFPCLLSANTTELFAGINAGIGVNQFPFPPVLDGAGGIVSELPSSTLSNGAGARVPFITGTVLDEGTLFVPTSFSNETVLAEWFVANYTPSPLGPITLGVGADILLALYPDDPSQGSPFNTGNNTFGFQPTFKRAAAIFGDMSFQAQRRLWTRTAAVKGTKVYGYLFTDPQTMGAPAVGVAHGSDLGYVYGAVATGTTGATSQLSYSMMDYWLSFVDSLDPNDGKGTPRTNWESYADNQRILELNSANITLIPDDFRALAIDEFLNNNSVLFSQ</sequence>
<evidence type="ECO:0000313" key="1">
    <source>
        <dbReference type="EMBL" id="KAI0052988.1"/>
    </source>
</evidence>
<reference evidence="1" key="1">
    <citation type="submission" date="2021-02" db="EMBL/GenBank/DDBJ databases">
        <authorList>
            <consortium name="DOE Joint Genome Institute"/>
            <person name="Ahrendt S."/>
            <person name="Looney B.P."/>
            <person name="Miyauchi S."/>
            <person name="Morin E."/>
            <person name="Drula E."/>
            <person name="Courty P.E."/>
            <person name="Chicoki N."/>
            <person name="Fauchery L."/>
            <person name="Kohler A."/>
            <person name="Kuo A."/>
            <person name="Labutti K."/>
            <person name="Pangilinan J."/>
            <person name="Lipzen A."/>
            <person name="Riley R."/>
            <person name="Andreopoulos W."/>
            <person name="He G."/>
            <person name="Johnson J."/>
            <person name="Barry K.W."/>
            <person name="Grigoriev I.V."/>
            <person name="Nagy L."/>
            <person name="Hibbett D."/>
            <person name="Henrissat B."/>
            <person name="Matheny P.B."/>
            <person name="Labbe J."/>
            <person name="Martin F."/>
        </authorList>
    </citation>
    <scope>NUCLEOTIDE SEQUENCE</scope>
    <source>
        <strain evidence="1">FP105234-sp</strain>
    </source>
</reference>
<gene>
    <name evidence="1" type="ORF">FA95DRAFT_1049617</name>
</gene>
<organism evidence="1 2">
    <name type="scientific">Auriscalpium vulgare</name>
    <dbReference type="NCBI Taxonomy" id="40419"/>
    <lineage>
        <taxon>Eukaryota</taxon>
        <taxon>Fungi</taxon>
        <taxon>Dikarya</taxon>
        <taxon>Basidiomycota</taxon>
        <taxon>Agaricomycotina</taxon>
        <taxon>Agaricomycetes</taxon>
        <taxon>Russulales</taxon>
        <taxon>Auriscalpiaceae</taxon>
        <taxon>Auriscalpium</taxon>
    </lineage>
</organism>
<accession>A0ACB8SAZ4</accession>
<protein>
    <submittedName>
        <fullName evidence="1">Esterase 1</fullName>
    </submittedName>
</protein>
<dbReference type="EMBL" id="MU275842">
    <property type="protein sequence ID" value="KAI0052988.1"/>
    <property type="molecule type" value="Genomic_DNA"/>
</dbReference>
<reference evidence="1" key="2">
    <citation type="journal article" date="2022" name="New Phytol.">
        <title>Evolutionary transition to the ectomycorrhizal habit in the genomes of a hyperdiverse lineage of mushroom-forming fungi.</title>
        <authorList>
            <person name="Looney B."/>
            <person name="Miyauchi S."/>
            <person name="Morin E."/>
            <person name="Drula E."/>
            <person name="Courty P.E."/>
            <person name="Kohler A."/>
            <person name="Kuo A."/>
            <person name="LaButti K."/>
            <person name="Pangilinan J."/>
            <person name="Lipzen A."/>
            <person name="Riley R."/>
            <person name="Andreopoulos W."/>
            <person name="He G."/>
            <person name="Johnson J."/>
            <person name="Nolan M."/>
            <person name="Tritt A."/>
            <person name="Barry K.W."/>
            <person name="Grigoriev I.V."/>
            <person name="Nagy L.G."/>
            <person name="Hibbett D."/>
            <person name="Henrissat B."/>
            <person name="Matheny P.B."/>
            <person name="Labbe J."/>
            <person name="Martin F.M."/>
        </authorList>
    </citation>
    <scope>NUCLEOTIDE SEQUENCE</scope>
    <source>
        <strain evidence="1">FP105234-sp</strain>
    </source>
</reference>
<proteinExistence type="predicted"/>
<dbReference type="Proteomes" id="UP000814033">
    <property type="component" value="Unassembled WGS sequence"/>
</dbReference>
<keyword evidence="2" id="KW-1185">Reference proteome</keyword>
<comment type="caution">
    <text evidence="1">The sequence shown here is derived from an EMBL/GenBank/DDBJ whole genome shotgun (WGS) entry which is preliminary data.</text>
</comment>